<dbReference type="Proteomes" id="UP000279422">
    <property type="component" value="Unassembled WGS sequence"/>
</dbReference>
<dbReference type="Gene3D" id="1.10.3720.10">
    <property type="entry name" value="MetI-like"/>
    <property type="match status" value="1"/>
</dbReference>
<evidence type="ECO:0000259" key="8">
    <source>
        <dbReference type="PROSITE" id="PS50928"/>
    </source>
</evidence>
<dbReference type="EMBL" id="QMPZ01000044">
    <property type="protein sequence ID" value="RLE09468.1"/>
    <property type="molecule type" value="Genomic_DNA"/>
</dbReference>
<evidence type="ECO:0000256" key="7">
    <source>
        <dbReference type="RuleBase" id="RU363032"/>
    </source>
</evidence>
<dbReference type="InterPro" id="IPR000515">
    <property type="entry name" value="MetI-like"/>
</dbReference>
<feature type="domain" description="ABC transmembrane type-1" evidence="8">
    <location>
        <begin position="109"/>
        <end position="324"/>
    </location>
</feature>
<gene>
    <name evidence="9" type="ORF">DRJ00_04130</name>
</gene>
<dbReference type="PROSITE" id="PS50928">
    <property type="entry name" value="ABC_TM1"/>
    <property type="match status" value="1"/>
</dbReference>
<feature type="transmembrane region" description="Helical" evidence="7">
    <location>
        <begin position="263"/>
        <end position="281"/>
    </location>
</feature>
<dbReference type="CDD" id="cd06261">
    <property type="entry name" value="TM_PBP2"/>
    <property type="match status" value="1"/>
</dbReference>
<feature type="transmembrane region" description="Helical" evidence="7">
    <location>
        <begin position="157"/>
        <end position="177"/>
    </location>
</feature>
<keyword evidence="6 7" id="KW-0472">Membrane</keyword>
<dbReference type="PANTHER" id="PTHR30465:SF31">
    <property type="entry name" value="OLIGOPEPTIDE ABC TRANSPORTER, PERMEASE PROTEIN"/>
    <property type="match status" value="1"/>
</dbReference>
<dbReference type="SUPFAM" id="SSF161098">
    <property type="entry name" value="MetI-like"/>
    <property type="match status" value="1"/>
</dbReference>
<evidence type="ECO:0000313" key="9">
    <source>
        <dbReference type="EMBL" id="RLE09468.1"/>
    </source>
</evidence>
<protein>
    <submittedName>
        <fullName evidence="9">ABC transporter permease</fullName>
    </submittedName>
</protein>
<feature type="transmembrane region" description="Helical" evidence="7">
    <location>
        <begin position="301"/>
        <end position="324"/>
    </location>
</feature>
<organism evidence="9 10">
    <name type="scientific">Aerophobetes bacterium</name>
    <dbReference type="NCBI Taxonomy" id="2030807"/>
    <lineage>
        <taxon>Bacteria</taxon>
        <taxon>Candidatus Aerophobota</taxon>
    </lineage>
</organism>
<evidence type="ECO:0000256" key="5">
    <source>
        <dbReference type="ARBA" id="ARBA00022989"/>
    </source>
</evidence>
<evidence type="ECO:0000256" key="6">
    <source>
        <dbReference type="ARBA" id="ARBA00023136"/>
    </source>
</evidence>
<dbReference type="Pfam" id="PF00528">
    <property type="entry name" value="BPD_transp_1"/>
    <property type="match status" value="1"/>
</dbReference>
<sequence>MAFVKTYLIPRLIHYFLVLFLGLTAVFVLPRLMPLDPVEEQIAQYQTFGAYIPPEQLEQIINTLRELYGLKGTLLQQYTGFWRRLFTGDFGPSLAQYPTPVSELIASHLPWTIGLLSLTTVFSWIIAVLVGGIAGYYRGRWAEILDDIVMLIRPIPYYIMAIICLIFFGYIIPLFPLGGGMGIGREFSFNLETIRNILLHGTLPALTLIIVGVAWQFQSMKLIVQSVRAEDYVRYAEATGVKKRIIAFRYIIRNAMLPMVTQLGLQFGFIFSGALITEMVFTYPGVGLLLYNAVVKADYNLIMGILVFSVVAVATSILFLDLLYPLVDPRIRYK</sequence>
<evidence type="ECO:0000313" key="10">
    <source>
        <dbReference type="Proteomes" id="UP000279422"/>
    </source>
</evidence>
<accession>A0A497E4K4</accession>
<dbReference type="GO" id="GO:0005886">
    <property type="term" value="C:plasma membrane"/>
    <property type="evidence" value="ECO:0007669"/>
    <property type="project" value="UniProtKB-SubCell"/>
</dbReference>
<keyword evidence="2 7" id="KW-0813">Transport</keyword>
<keyword evidence="4 7" id="KW-0812">Transmembrane</keyword>
<dbReference type="InterPro" id="IPR035906">
    <property type="entry name" value="MetI-like_sf"/>
</dbReference>
<evidence type="ECO:0000256" key="1">
    <source>
        <dbReference type="ARBA" id="ARBA00004651"/>
    </source>
</evidence>
<keyword evidence="3" id="KW-1003">Cell membrane</keyword>
<comment type="similarity">
    <text evidence="7">Belongs to the binding-protein-dependent transport system permease family.</text>
</comment>
<name>A0A497E4K4_UNCAE</name>
<dbReference type="GO" id="GO:0055085">
    <property type="term" value="P:transmembrane transport"/>
    <property type="evidence" value="ECO:0007669"/>
    <property type="project" value="InterPro"/>
</dbReference>
<keyword evidence="5 7" id="KW-1133">Transmembrane helix</keyword>
<dbReference type="PANTHER" id="PTHR30465">
    <property type="entry name" value="INNER MEMBRANE ABC TRANSPORTER"/>
    <property type="match status" value="1"/>
</dbReference>
<comment type="subcellular location">
    <subcellularLocation>
        <location evidence="1 7">Cell membrane</location>
        <topology evidence="1 7">Multi-pass membrane protein</topology>
    </subcellularLocation>
</comment>
<feature type="transmembrane region" description="Helical" evidence="7">
    <location>
        <begin position="197"/>
        <end position="217"/>
    </location>
</feature>
<proteinExistence type="inferred from homology"/>
<feature type="transmembrane region" description="Helical" evidence="7">
    <location>
        <begin position="111"/>
        <end position="137"/>
    </location>
</feature>
<dbReference type="AlphaFoldDB" id="A0A497E4K4"/>
<evidence type="ECO:0000256" key="4">
    <source>
        <dbReference type="ARBA" id="ARBA00022692"/>
    </source>
</evidence>
<evidence type="ECO:0000256" key="2">
    <source>
        <dbReference type="ARBA" id="ARBA00022448"/>
    </source>
</evidence>
<feature type="transmembrane region" description="Helical" evidence="7">
    <location>
        <begin position="12"/>
        <end position="29"/>
    </location>
</feature>
<evidence type="ECO:0000256" key="3">
    <source>
        <dbReference type="ARBA" id="ARBA00022475"/>
    </source>
</evidence>
<comment type="caution">
    <text evidence="9">The sequence shown here is derived from an EMBL/GenBank/DDBJ whole genome shotgun (WGS) entry which is preliminary data.</text>
</comment>
<reference evidence="9 10" key="1">
    <citation type="submission" date="2018-06" db="EMBL/GenBank/DDBJ databases">
        <title>Extensive metabolic versatility and redundancy in microbially diverse, dynamic hydrothermal sediments.</title>
        <authorList>
            <person name="Dombrowski N."/>
            <person name="Teske A."/>
            <person name="Baker B.J."/>
        </authorList>
    </citation>
    <scope>NUCLEOTIDE SEQUENCE [LARGE SCALE GENOMIC DNA]</scope>
    <source>
        <strain evidence="9">B47_G16</strain>
    </source>
</reference>